<dbReference type="Proteomes" id="UP000700212">
    <property type="component" value="Unassembled WGS sequence"/>
</dbReference>
<evidence type="ECO:0000313" key="4">
    <source>
        <dbReference type="Proteomes" id="UP000700212"/>
    </source>
</evidence>
<dbReference type="InterPro" id="IPR001119">
    <property type="entry name" value="SLH_dom"/>
</dbReference>
<proteinExistence type="predicted"/>
<reference evidence="3" key="2">
    <citation type="submission" date="2021-09" db="EMBL/GenBank/DDBJ databases">
        <authorList>
            <person name="Gilroy R."/>
        </authorList>
    </citation>
    <scope>NUCLEOTIDE SEQUENCE</scope>
    <source>
        <strain evidence="3">CHK160-4876</strain>
    </source>
</reference>
<evidence type="ECO:0000313" key="3">
    <source>
        <dbReference type="EMBL" id="HJH10539.1"/>
    </source>
</evidence>
<dbReference type="PANTHER" id="PTHR43308:SF5">
    <property type="entry name" value="S-LAYER PROTEIN _ PEPTIDOGLYCAN ENDO-BETA-N-ACETYLGLUCOSAMINIDASE"/>
    <property type="match status" value="1"/>
</dbReference>
<evidence type="ECO:0000256" key="1">
    <source>
        <dbReference type="SAM" id="SignalP"/>
    </source>
</evidence>
<keyword evidence="1" id="KW-0732">Signal</keyword>
<accession>A0A921NAQ1</accession>
<dbReference type="PANTHER" id="PTHR43308">
    <property type="entry name" value="OUTER MEMBRANE PROTEIN ALPHA-RELATED"/>
    <property type="match status" value="1"/>
</dbReference>
<dbReference type="InterPro" id="IPR051465">
    <property type="entry name" value="Cell_Envelope_Struct_Comp"/>
</dbReference>
<evidence type="ECO:0000259" key="2">
    <source>
        <dbReference type="PROSITE" id="PS51272"/>
    </source>
</evidence>
<gene>
    <name evidence="3" type="ORF">K8V30_02395</name>
</gene>
<dbReference type="Pfam" id="PF00395">
    <property type="entry name" value="SLH"/>
    <property type="match status" value="3"/>
</dbReference>
<comment type="caution">
    <text evidence="3">The sequence shown here is derived from an EMBL/GenBank/DDBJ whole genome shotgun (WGS) entry which is preliminary data.</text>
</comment>
<dbReference type="PROSITE" id="PS51272">
    <property type="entry name" value="SLH"/>
    <property type="match status" value="3"/>
</dbReference>
<organism evidence="3 4">
    <name type="scientific">Metalysinibacillus jejuensis</name>
    <dbReference type="NCBI Taxonomy" id="914327"/>
    <lineage>
        <taxon>Bacteria</taxon>
        <taxon>Bacillati</taxon>
        <taxon>Bacillota</taxon>
        <taxon>Bacilli</taxon>
        <taxon>Bacillales</taxon>
        <taxon>Caryophanaceae</taxon>
        <taxon>Metalysinibacillus</taxon>
    </lineage>
</organism>
<feature type="domain" description="SLH" evidence="2">
    <location>
        <begin position="23"/>
        <end position="86"/>
    </location>
</feature>
<name>A0A921NAQ1_9BACL</name>
<protein>
    <submittedName>
        <fullName evidence="3">S-layer homology domain-containing protein</fullName>
    </submittedName>
</protein>
<feature type="domain" description="SLH" evidence="2">
    <location>
        <begin position="87"/>
        <end position="142"/>
    </location>
</feature>
<reference evidence="3" key="1">
    <citation type="journal article" date="2021" name="PeerJ">
        <title>Extensive microbial diversity within the chicken gut microbiome revealed by metagenomics and culture.</title>
        <authorList>
            <person name="Gilroy R."/>
            <person name="Ravi A."/>
            <person name="Getino M."/>
            <person name="Pursley I."/>
            <person name="Horton D.L."/>
            <person name="Alikhan N.F."/>
            <person name="Baker D."/>
            <person name="Gharbi K."/>
            <person name="Hall N."/>
            <person name="Watson M."/>
            <person name="Adriaenssens E.M."/>
            <person name="Foster-Nyarko E."/>
            <person name="Jarju S."/>
            <person name="Secka A."/>
            <person name="Antonio M."/>
            <person name="Oren A."/>
            <person name="Chaudhuri R.R."/>
            <person name="La Ragione R."/>
            <person name="Hildebrand F."/>
            <person name="Pallen M.J."/>
        </authorList>
    </citation>
    <scope>NUCLEOTIDE SEQUENCE</scope>
    <source>
        <strain evidence="3">CHK160-4876</strain>
    </source>
</reference>
<feature type="chain" id="PRO_5038033245" evidence="1">
    <location>
        <begin position="25"/>
        <end position="367"/>
    </location>
</feature>
<feature type="domain" description="SLH" evidence="2">
    <location>
        <begin position="143"/>
        <end position="210"/>
    </location>
</feature>
<feature type="signal peptide" evidence="1">
    <location>
        <begin position="1"/>
        <end position="24"/>
    </location>
</feature>
<dbReference type="AlphaFoldDB" id="A0A921NAQ1"/>
<sequence>MKKITISVLALLLAVIFTVTPASASNFKDVSSKHTLKIEIDYLVETGVIGGYPDGTFKPNQLIQKKHIAKMMAAALQLPKDQLKHPNYKDVSRSHPYYEDIAALYTAGIFSDAPYFKPDSYISRAFMAKILAEAFDLKSIAQNSVTYKDVNQSNPFYRYIQLVSMNQVATGYTHGYNDMSFQPNKILTRAHFSAFLARAMTLNKDTYTPNPSYTYYYDTGSSSQERLVFESNNSGRDNIVETFWKSYQGSEVGKRVYNVRDGQWAYGIPNTGIGTFIPHPFTIGVKRDTLRSNGYSNEKIEVLETNATIKIGKTTFDNVVVIQETTLNNTGSLNAIKIYLAPDYGVIGSSSNRTNKFLQSFSHRIAR</sequence>
<dbReference type="EMBL" id="DYTV01000028">
    <property type="protein sequence ID" value="HJH10539.1"/>
    <property type="molecule type" value="Genomic_DNA"/>
</dbReference>